<accession>A0A6C0AD05</accession>
<dbReference type="EMBL" id="MN740544">
    <property type="protein sequence ID" value="QHS77285.1"/>
    <property type="molecule type" value="Genomic_DNA"/>
</dbReference>
<protein>
    <submittedName>
        <fullName evidence="1">Uncharacterized protein</fullName>
    </submittedName>
</protein>
<sequence length="40" mass="4871">MNHYEPKKECKILSNNKTKEKIEEEKLKVIKKKNYNTFNS</sequence>
<name>A0A6C0AD05_9ZZZZ</name>
<proteinExistence type="predicted"/>
<organism evidence="1">
    <name type="scientific">viral metagenome</name>
    <dbReference type="NCBI Taxonomy" id="1070528"/>
    <lineage>
        <taxon>unclassified sequences</taxon>
        <taxon>metagenomes</taxon>
        <taxon>organismal metagenomes</taxon>
    </lineage>
</organism>
<evidence type="ECO:0000313" key="1">
    <source>
        <dbReference type="EMBL" id="QHS77285.1"/>
    </source>
</evidence>
<reference evidence="1" key="1">
    <citation type="journal article" date="2020" name="Nature">
        <title>Giant virus diversity and host interactions through global metagenomics.</title>
        <authorList>
            <person name="Schulz F."/>
            <person name="Roux S."/>
            <person name="Paez-Espino D."/>
            <person name="Jungbluth S."/>
            <person name="Walsh D.A."/>
            <person name="Denef V.J."/>
            <person name="McMahon K.D."/>
            <person name="Konstantinidis K.T."/>
            <person name="Eloe-Fadrosh E.A."/>
            <person name="Kyrpides N.C."/>
            <person name="Woyke T."/>
        </authorList>
    </citation>
    <scope>NUCLEOTIDE SEQUENCE</scope>
    <source>
        <strain evidence="1">GVMAG-S-1004661-13</strain>
    </source>
</reference>
<dbReference type="AlphaFoldDB" id="A0A6C0AD05"/>